<dbReference type="GO" id="GO:0003887">
    <property type="term" value="F:DNA-directed DNA polymerase activity"/>
    <property type="evidence" value="ECO:0007669"/>
    <property type="project" value="InterPro"/>
</dbReference>
<dbReference type="SUPFAM" id="SSF100879">
    <property type="entry name" value="Lesion bypass DNA polymerase (Y-family), little finger domain"/>
    <property type="match status" value="1"/>
</dbReference>
<dbReference type="Gene3D" id="3.30.70.270">
    <property type="match status" value="1"/>
</dbReference>
<protein>
    <submittedName>
        <fullName evidence="3">Nucleotidyltransferase/DNA polymerase involved in DNA repair</fullName>
    </submittedName>
</protein>
<dbReference type="GO" id="GO:0005829">
    <property type="term" value="C:cytosol"/>
    <property type="evidence" value="ECO:0007669"/>
    <property type="project" value="TreeGrafter"/>
</dbReference>
<dbReference type="InterPro" id="IPR043128">
    <property type="entry name" value="Rev_trsase/Diguanyl_cyclase"/>
</dbReference>
<accession>A0A0G0JSF9</accession>
<proteinExistence type="inferred from homology"/>
<dbReference type="GO" id="GO:0003684">
    <property type="term" value="F:damaged DNA binding"/>
    <property type="evidence" value="ECO:0007669"/>
    <property type="project" value="InterPro"/>
</dbReference>
<dbReference type="PANTHER" id="PTHR11076:SF33">
    <property type="entry name" value="DNA POLYMERASE KAPPA"/>
    <property type="match status" value="1"/>
</dbReference>
<dbReference type="GO" id="GO:0009432">
    <property type="term" value="P:SOS response"/>
    <property type="evidence" value="ECO:0007669"/>
    <property type="project" value="TreeGrafter"/>
</dbReference>
<evidence type="ECO:0000313" key="3">
    <source>
        <dbReference type="EMBL" id="KKQ70483.1"/>
    </source>
</evidence>
<dbReference type="InterPro" id="IPR036775">
    <property type="entry name" value="DNA_pol_Y-fam_lit_finger_sf"/>
</dbReference>
<evidence type="ECO:0000256" key="1">
    <source>
        <dbReference type="ARBA" id="ARBA00010945"/>
    </source>
</evidence>
<dbReference type="InterPro" id="IPR050116">
    <property type="entry name" value="DNA_polymerase-Y"/>
</dbReference>
<sequence>MDTLINPEPVEGLPFNRKPSTIMHIDLNSCFATIEQQANPLLRGRPVAVAAYTTPSGCIVAPSIEAKKLGIKVGFRVKDAKLICPDIIILPPDPWKYRNVHLQLRELISRYTNDFVPKSIDEFVLNFEGYPSYRLGLTNVAAEIKQKIKQQIGEWLTVSVGIGPNRFLAKQASNLQKPDGLEEINYKNFKKVYQKLTLMDLHGIKKANTSRLNSVGVHTVLDFYHAPLSTIKSAFHSINAYYWHLRLRGWEIDDVEFKRHSFGAMYSIPKPLFTPEELSPILHKLVEKTVSRMRNSGYSARGIHVALLYKNRAFWHHGKTISEFLFTQPDIYKVAYKIMTSSPYSYPVANLAVSVFDLQKLNSTQLDLFNTVLKKVNLAEAIDHLKEKWGDYIITPAMMLGTGDAVPDRIGFGNIKDLENFIFSDDKISL</sequence>
<dbReference type="Gene3D" id="3.30.1490.100">
    <property type="entry name" value="DNA polymerase, Y-family, little finger domain"/>
    <property type="match status" value="1"/>
</dbReference>
<dbReference type="Gene3D" id="3.40.1170.60">
    <property type="match status" value="1"/>
</dbReference>
<keyword evidence="3" id="KW-0808">Transferase</keyword>
<dbReference type="AlphaFoldDB" id="A0A0G0JSF9"/>
<evidence type="ECO:0000313" key="4">
    <source>
        <dbReference type="Proteomes" id="UP000034406"/>
    </source>
</evidence>
<dbReference type="SUPFAM" id="SSF56672">
    <property type="entry name" value="DNA/RNA polymerases"/>
    <property type="match status" value="1"/>
</dbReference>
<dbReference type="STRING" id="1618490.US90_C0006G0036"/>
<dbReference type="InterPro" id="IPR043502">
    <property type="entry name" value="DNA/RNA_pol_sf"/>
</dbReference>
<dbReference type="GO" id="GO:0006281">
    <property type="term" value="P:DNA repair"/>
    <property type="evidence" value="ECO:0007669"/>
    <property type="project" value="InterPro"/>
</dbReference>
<evidence type="ECO:0000259" key="2">
    <source>
        <dbReference type="PROSITE" id="PS50173"/>
    </source>
</evidence>
<comment type="similarity">
    <text evidence="1">Belongs to the DNA polymerase type-Y family.</text>
</comment>
<organism evidence="3 4">
    <name type="scientific">Candidatus Shapirobacteria bacterium GW2011_GWE2_38_30</name>
    <dbReference type="NCBI Taxonomy" id="1618490"/>
    <lineage>
        <taxon>Bacteria</taxon>
        <taxon>Candidatus Shapironibacteriota</taxon>
    </lineage>
</organism>
<reference evidence="3 4" key="1">
    <citation type="journal article" date="2015" name="Nature">
        <title>rRNA introns, odd ribosomes, and small enigmatic genomes across a large radiation of phyla.</title>
        <authorList>
            <person name="Brown C.T."/>
            <person name="Hug L.A."/>
            <person name="Thomas B.C."/>
            <person name="Sharon I."/>
            <person name="Castelle C.J."/>
            <person name="Singh A."/>
            <person name="Wilkins M.J."/>
            <person name="Williams K.H."/>
            <person name="Banfield J.F."/>
        </authorList>
    </citation>
    <scope>NUCLEOTIDE SEQUENCE [LARGE SCALE GENOMIC DNA]</scope>
</reference>
<dbReference type="InterPro" id="IPR022880">
    <property type="entry name" value="DNApol_IV"/>
</dbReference>
<dbReference type="Proteomes" id="UP000034406">
    <property type="component" value="Unassembled WGS sequence"/>
</dbReference>
<comment type="caution">
    <text evidence="3">The sequence shown here is derived from an EMBL/GenBank/DDBJ whole genome shotgun (WGS) entry which is preliminary data.</text>
</comment>
<dbReference type="Pfam" id="PF00817">
    <property type="entry name" value="IMS"/>
    <property type="match status" value="1"/>
</dbReference>
<dbReference type="Pfam" id="PF11799">
    <property type="entry name" value="IMS_C"/>
    <property type="match status" value="1"/>
</dbReference>
<name>A0A0G0JSF9_9BACT</name>
<gene>
    <name evidence="3" type="ORF">US90_C0006G0036</name>
</gene>
<dbReference type="PANTHER" id="PTHR11076">
    <property type="entry name" value="DNA REPAIR POLYMERASE UMUC / TRANSFERASE FAMILY MEMBER"/>
    <property type="match status" value="1"/>
</dbReference>
<feature type="domain" description="UmuC" evidence="2">
    <location>
        <begin position="22"/>
        <end position="205"/>
    </location>
</feature>
<dbReference type="EMBL" id="LBUT01000006">
    <property type="protein sequence ID" value="KKQ70483.1"/>
    <property type="molecule type" value="Genomic_DNA"/>
</dbReference>
<dbReference type="InterPro" id="IPR017961">
    <property type="entry name" value="DNA_pol_Y-fam_little_finger"/>
</dbReference>
<dbReference type="InterPro" id="IPR001126">
    <property type="entry name" value="UmuC"/>
</dbReference>
<dbReference type="PROSITE" id="PS50173">
    <property type="entry name" value="UMUC"/>
    <property type="match status" value="1"/>
</dbReference>
<dbReference type="CDD" id="cd03586">
    <property type="entry name" value="PolY_Pol_IV_kappa"/>
    <property type="match status" value="1"/>
</dbReference>
<dbReference type="GO" id="GO:0042276">
    <property type="term" value="P:error-prone translesion synthesis"/>
    <property type="evidence" value="ECO:0007669"/>
    <property type="project" value="TreeGrafter"/>
</dbReference>